<keyword evidence="4" id="KW-1185">Reference proteome</keyword>
<proteinExistence type="predicted"/>
<evidence type="ECO:0000256" key="1">
    <source>
        <dbReference type="SAM" id="MobiDB-lite"/>
    </source>
</evidence>
<keyword evidence="2" id="KW-0732">Signal</keyword>
<evidence type="ECO:0000256" key="2">
    <source>
        <dbReference type="SAM" id="SignalP"/>
    </source>
</evidence>
<feature type="signal peptide" evidence="2">
    <location>
        <begin position="1"/>
        <end position="25"/>
    </location>
</feature>
<evidence type="ECO:0000313" key="4">
    <source>
        <dbReference type="Proteomes" id="UP001231924"/>
    </source>
</evidence>
<gene>
    <name evidence="3" type="ORF">QRT03_15875</name>
</gene>
<protein>
    <recommendedName>
        <fullName evidence="5">Secreted protein</fullName>
    </recommendedName>
</protein>
<evidence type="ECO:0000313" key="3">
    <source>
        <dbReference type="EMBL" id="MDL5157446.1"/>
    </source>
</evidence>
<reference evidence="3 4" key="1">
    <citation type="submission" date="2023-06" db="EMBL/GenBank/DDBJ databases">
        <title>Actinomycetospora Odt1-22.</title>
        <authorList>
            <person name="Supong K."/>
        </authorList>
    </citation>
    <scope>NUCLEOTIDE SEQUENCE [LARGE SCALE GENOMIC DNA]</scope>
    <source>
        <strain evidence="3 4">Odt1-22</strain>
    </source>
</reference>
<sequence length="80" mass="8050">METRRRVARLGLVAPLVVAAALTGAAVLTVEGAGCDDPGRLVSTQHGPVFVGGCKVPALVTPGHPAPHGSTDDEADARRG</sequence>
<dbReference type="RefSeq" id="WP_286053873.1">
    <property type="nucleotide sequence ID" value="NZ_JASVWF010000003.1"/>
</dbReference>
<evidence type="ECO:0008006" key="5">
    <source>
        <dbReference type="Google" id="ProtNLM"/>
    </source>
</evidence>
<organism evidence="3 4">
    <name type="scientific">Actinomycetospora termitidis</name>
    <dbReference type="NCBI Taxonomy" id="3053470"/>
    <lineage>
        <taxon>Bacteria</taxon>
        <taxon>Bacillati</taxon>
        <taxon>Actinomycetota</taxon>
        <taxon>Actinomycetes</taxon>
        <taxon>Pseudonocardiales</taxon>
        <taxon>Pseudonocardiaceae</taxon>
        <taxon>Actinomycetospora</taxon>
    </lineage>
</organism>
<feature type="chain" id="PRO_5046351719" description="Secreted protein" evidence="2">
    <location>
        <begin position="26"/>
        <end position="80"/>
    </location>
</feature>
<dbReference type="EMBL" id="JASVWF010000003">
    <property type="protein sequence ID" value="MDL5157446.1"/>
    <property type="molecule type" value="Genomic_DNA"/>
</dbReference>
<name>A0ABT7M9V8_9PSEU</name>
<dbReference type="Proteomes" id="UP001231924">
    <property type="component" value="Unassembled WGS sequence"/>
</dbReference>
<accession>A0ABT7M9V8</accession>
<comment type="caution">
    <text evidence="3">The sequence shown here is derived from an EMBL/GenBank/DDBJ whole genome shotgun (WGS) entry which is preliminary data.</text>
</comment>
<feature type="region of interest" description="Disordered" evidence="1">
    <location>
        <begin position="61"/>
        <end position="80"/>
    </location>
</feature>